<dbReference type="PANTHER" id="PTHR28047">
    <property type="entry name" value="PROTEIN DCG1"/>
    <property type="match status" value="1"/>
</dbReference>
<evidence type="ECO:0000313" key="3">
    <source>
        <dbReference type="Proteomes" id="UP000544090"/>
    </source>
</evidence>
<accession>A0A7X6K7R1</accession>
<dbReference type="InterPro" id="IPR053714">
    <property type="entry name" value="Iso_Racemase_Enz_sf"/>
</dbReference>
<evidence type="ECO:0000256" key="1">
    <source>
        <dbReference type="ARBA" id="ARBA00038414"/>
    </source>
</evidence>
<comment type="similarity">
    <text evidence="1">Belongs to the HyuE racemase family.</text>
</comment>
<dbReference type="RefSeq" id="WP_168489098.1">
    <property type="nucleotide sequence ID" value="NZ_JAAZSQ010000030.1"/>
</dbReference>
<dbReference type="Gene3D" id="3.40.50.12500">
    <property type="match status" value="1"/>
</dbReference>
<dbReference type="PANTHER" id="PTHR28047:SF5">
    <property type="entry name" value="PROTEIN DCG1"/>
    <property type="match status" value="1"/>
</dbReference>
<dbReference type="AlphaFoldDB" id="A0A7X6K7R1"/>
<proteinExistence type="inferred from homology"/>
<dbReference type="InterPro" id="IPR052186">
    <property type="entry name" value="Hydantoin_racemase-like"/>
</dbReference>
<comment type="caution">
    <text evidence="2">The sequence shown here is derived from an EMBL/GenBank/DDBJ whole genome shotgun (WGS) entry which is preliminary data.</text>
</comment>
<reference evidence="2 3" key="1">
    <citation type="submission" date="2020-04" db="EMBL/GenBank/DDBJ databases">
        <title>Arthrobacter sp. nov.</title>
        <authorList>
            <person name="Liu S."/>
        </authorList>
    </citation>
    <scope>NUCLEOTIDE SEQUENCE [LARGE SCALE GENOMIC DNA]</scope>
    <source>
        <strain evidence="2 3">E918</strain>
    </source>
</reference>
<organism evidence="2 3">
    <name type="scientific">Arthrobacter mobilis</name>
    <dbReference type="NCBI Taxonomy" id="2724944"/>
    <lineage>
        <taxon>Bacteria</taxon>
        <taxon>Bacillati</taxon>
        <taxon>Actinomycetota</taxon>
        <taxon>Actinomycetes</taxon>
        <taxon>Micrococcales</taxon>
        <taxon>Micrococcaceae</taxon>
        <taxon>Arthrobacter</taxon>
    </lineage>
</organism>
<sequence length="264" mass="29347">MRICFLNPFGTEKYDNLIKEVLVPSLREETELEVWHLNAGPRNLDYYAPKQLVQVEILKAAKAAEEAGFDAFVIGCLYDPALTEVRELVSIPVVGPLEASTAITRMFGHRYAVVTDHHKAVPELKDRLRVYGTDVNCLGVEAVGWFVDDMVEDPMSVAEETYGHVQDIMRRTGAETVLIGCTIVSACYELAYLRGRKELGELSVINPNLIAVKTAEMLADMNAAGQYRLARTGYYQNLAAHDPGQAAEVDPYFESTLYAPERIG</sequence>
<protein>
    <submittedName>
        <fullName evidence="2">Hydantoin racemase</fullName>
    </submittedName>
</protein>
<dbReference type="EMBL" id="JAAZSQ010000030">
    <property type="protein sequence ID" value="NKX56676.1"/>
    <property type="molecule type" value="Genomic_DNA"/>
</dbReference>
<keyword evidence="3" id="KW-1185">Reference proteome</keyword>
<gene>
    <name evidence="2" type="ORF">HGG74_19555</name>
</gene>
<dbReference type="Proteomes" id="UP000544090">
    <property type="component" value="Unassembled WGS sequence"/>
</dbReference>
<evidence type="ECO:0000313" key="2">
    <source>
        <dbReference type="EMBL" id="NKX56676.1"/>
    </source>
</evidence>
<dbReference type="GO" id="GO:0047661">
    <property type="term" value="F:amino-acid racemase activity"/>
    <property type="evidence" value="ECO:0007669"/>
    <property type="project" value="InterPro"/>
</dbReference>
<dbReference type="InterPro" id="IPR015942">
    <property type="entry name" value="Asp/Glu/hydantoin_racemase"/>
</dbReference>
<name>A0A7X6K7R1_9MICC</name>
<dbReference type="Pfam" id="PF01177">
    <property type="entry name" value="Asp_Glu_race"/>
    <property type="match status" value="1"/>
</dbReference>